<dbReference type="AlphaFoldDB" id="A0AA46YQT4"/>
<evidence type="ECO:0000313" key="3">
    <source>
        <dbReference type="Proteomes" id="UP001164935"/>
    </source>
</evidence>
<dbReference type="Pfam" id="PF18863">
    <property type="entry name" value="AbiJ_NTD4"/>
    <property type="match status" value="1"/>
</dbReference>
<protein>
    <recommendedName>
        <fullName evidence="1">HEPN AbiJ-N-terminal domain-containing protein</fullName>
    </recommendedName>
</protein>
<keyword evidence="3" id="KW-1185">Reference proteome</keyword>
<evidence type="ECO:0000259" key="1">
    <source>
        <dbReference type="Pfam" id="PF18863"/>
    </source>
</evidence>
<dbReference type="InterPro" id="IPR049503">
    <property type="entry name" value="AbiJ_NTD4"/>
</dbReference>
<dbReference type="EMBL" id="CP096973">
    <property type="protein sequence ID" value="UYO73942.1"/>
    <property type="molecule type" value="Genomic_DNA"/>
</dbReference>
<sequence length="304" mass="34165">MSEYFSDRERKPQPRTEETISPAVWGGVVGLINSLVSTGAFGAKYPELCPDGQGPIGTDENSLQLSLLAEIPGLAWPLETIGSESDGFLVRRVPCAPDTLLILDLVEFVHDRVAKPIQGTFHSFFNHHHLNFDESVGQFEFRRDINRLFARNGLAYELGEDGRVTRLAPTVLRETLAVAAFRTGDATLDGMLEECRVKFLNPAPTVRREAVERLWDCWERLKSLDDPKNKRKSVGTLLDQVTTEPAFRHVLENESRALTDIGNSFHIRHSEVTQSMVVAPKQVDYLFHRLFALISLLLNARGEK</sequence>
<name>A0AA46YQT4_9GAMM</name>
<organism evidence="2 3">
    <name type="scientific">Halomonas qinghailakensis</name>
    <dbReference type="NCBI Taxonomy" id="2937790"/>
    <lineage>
        <taxon>Bacteria</taxon>
        <taxon>Pseudomonadati</taxon>
        <taxon>Pseudomonadota</taxon>
        <taxon>Gammaproteobacteria</taxon>
        <taxon>Oceanospirillales</taxon>
        <taxon>Halomonadaceae</taxon>
        <taxon>Halomonas</taxon>
    </lineage>
</organism>
<feature type="domain" description="HEPN AbiJ-N-terminal" evidence="1">
    <location>
        <begin position="3"/>
        <end position="177"/>
    </location>
</feature>
<dbReference type="Proteomes" id="UP001164935">
    <property type="component" value="Chromosome"/>
</dbReference>
<proteinExistence type="predicted"/>
<dbReference type="RefSeq" id="WP_264017976.1">
    <property type="nucleotide sequence ID" value="NZ_CP096973.1"/>
</dbReference>
<reference evidence="2" key="1">
    <citation type="submission" date="2022-05" db="EMBL/GenBank/DDBJ databases">
        <title>Complete sequence of a novel PHA-producing Halomonas strain.</title>
        <authorList>
            <person name="Zheng Z."/>
        </authorList>
    </citation>
    <scope>NUCLEOTIDE SEQUENCE</scope>
    <source>
        <strain evidence="2">ZZQ-149</strain>
    </source>
</reference>
<gene>
    <name evidence="2" type="ORF">M0220_13825</name>
</gene>
<accession>A0AA46YQT4</accession>
<dbReference type="KEGG" id="hqn:M0220_13825"/>
<evidence type="ECO:0000313" key="2">
    <source>
        <dbReference type="EMBL" id="UYO73942.1"/>
    </source>
</evidence>